<name>A0A423SP02_PENVA</name>
<evidence type="ECO:0000313" key="3">
    <source>
        <dbReference type="Proteomes" id="UP000283509"/>
    </source>
</evidence>
<evidence type="ECO:0000313" key="2">
    <source>
        <dbReference type="EMBL" id="ROT65913.1"/>
    </source>
</evidence>
<accession>A0A423SP02</accession>
<feature type="compositionally biased region" description="Pro residues" evidence="1">
    <location>
        <begin position="339"/>
        <end position="348"/>
    </location>
</feature>
<dbReference type="AlphaFoldDB" id="A0A423SP02"/>
<comment type="caution">
    <text evidence="2">The sequence shown here is derived from an EMBL/GenBank/DDBJ whole genome shotgun (WGS) entry which is preliminary data.</text>
</comment>
<proteinExistence type="predicted"/>
<reference evidence="2 3" key="2">
    <citation type="submission" date="2019-01" db="EMBL/GenBank/DDBJ databases">
        <title>The decoding of complex shrimp genome reveals the adaptation for benthos swimmer, frequently molting mechanism and breeding impact on genome.</title>
        <authorList>
            <person name="Sun Y."/>
            <person name="Gao Y."/>
            <person name="Yu Y."/>
        </authorList>
    </citation>
    <scope>NUCLEOTIDE SEQUENCE [LARGE SCALE GENOMIC DNA]</scope>
    <source>
        <tissue evidence="2">Muscle</tissue>
    </source>
</reference>
<protein>
    <submittedName>
        <fullName evidence="2">Uncharacterized protein</fullName>
    </submittedName>
</protein>
<dbReference type="Proteomes" id="UP000283509">
    <property type="component" value="Unassembled WGS sequence"/>
</dbReference>
<sequence>MYSSIAHFSFFPLSPLFSRLSSNRVPLTFPTEPPCPLSNSFLFALASLPPLNHHLIRSIFSYYSISLSSFSPFTIYVFFSSGFSFFSRSIPSPPLLISLLILSLPFSSPSTLSSLSAFPSIPSPFSPSLLILSLPLYSPSTISSFPFPLFFPLLSLSPPPFSLHTSSLPSPYHPFVFPFPFLSLVLPLPQLHSFLLPYHFFHGLSPLSLLPLLTFPIFSPSFSSFPHLLPFPPALPLPPFLLSFQLSLPSLRTPSSSPILPPSLLLSLFLFQSTPSYPSCFSIPPFLFLPPPPLFLFQSTPRPLLPFSIPPISFFFNPLPLPPPPSSFLPPPPSPFFPSSALPPPISPSPNGFRGERSGLDIPRITVLRRRQRSAKESR</sequence>
<reference evidence="2 3" key="1">
    <citation type="submission" date="2018-04" db="EMBL/GenBank/DDBJ databases">
        <authorList>
            <person name="Zhang X."/>
            <person name="Yuan J."/>
            <person name="Li F."/>
            <person name="Xiang J."/>
        </authorList>
    </citation>
    <scope>NUCLEOTIDE SEQUENCE [LARGE SCALE GENOMIC DNA]</scope>
    <source>
        <tissue evidence="2">Muscle</tissue>
    </source>
</reference>
<keyword evidence="3" id="KW-1185">Reference proteome</keyword>
<feature type="region of interest" description="Disordered" evidence="1">
    <location>
        <begin position="339"/>
        <end position="379"/>
    </location>
</feature>
<gene>
    <name evidence="2" type="ORF">C7M84_016111</name>
</gene>
<organism evidence="2 3">
    <name type="scientific">Penaeus vannamei</name>
    <name type="common">Whiteleg shrimp</name>
    <name type="synonym">Litopenaeus vannamei</name>
    <dbReference type="NCBI Taxonomy" id="6689"/>
    <lineage>
        <taxon>Eukaryota</taxon>
        <taxon>Metazoa</taxon>
        <taxon>Ecdysozoa</taxon>
        <taxon>Arthropoda</taxon>
        <taxon>Crustacea</taxon>
        <taxon>Multicrustacea</taxon>
        <taxon>Malacostraca</taxon>
        <taxon>Eumalacostraca</taxon>
        <taxon>Eucarida</taxon>
        <taxon>Decapoda</taxon>
        <taxon>Dendrobranchiata</taxon>
        <taxon>Penaeoidea</taxon>
        <taxon>Penaeidae</taxon>
        <taxon>Penaeus</taxon>
    </lineage>
</organism>
<dbReference type="EMBL" id="QCYY01003017">
    <property type="protein sequence ID" value="ROT65913.1"/>
    <property type="molecule type" value="Genomic_DNA"/>
</dbReference>
<evidence type="ECO:0000256" key="1">
    <source>
        <dbReference type="SAM" id="MobiDB-lite"/>
    </source>
</evidence>